<feature type="non-terminal residue" evidence="1">
    <location>
        <position position="134"/>
    </location>
</feature>
<gene>
    <name evidence="1" type="ORF">S01H4_51899</name>
</gene>
<organism evidence="1">
    <name type="scientific">marine sediment metagenome</name>
    <dbReference type="NCBI Taxonomy" id="412755"/>
    <lineage>
        <taxon>unclassified sequences</taxon>
        <taxon>metagenomes</taxon>
        <taxon>ecological metagenomes</taxon>
    </lineage>
</organism>
<reference evidence="1" key="1">
    <citation type="journal article" date="2014" name="Front. Microbiol.">
        <title>High frequency of phylogenetically diverse reductive dehalogenase-homologous genes in deep subseafloor sedimentary metagenomes.</title>
        <authorList>
            <person name="Kawai M."/>
            <person name="Futagami T."/>
            <person name="Toyoda A."/>
            <person name="Takaki Y."/>
            <person name="Nishi S."/>
            <person name="Hori S."/>
            <person name="Arai W."/>
            <person name="Tsubouchi T."/>
            <person name="Morono Y."/>
            <person name="Uchiyama I."/>
            <person name="Ito T."/>
            <person name="Fujiyama A."/>
            <person name="Inagaki F."/>
            <person name="Takami H."/>
        </authorList>
    </citation>
    <scope>NUCLEOTIDE SEQUENCE</scope>
    <source>
        <strain evidence="1">Expedition CK06-06</strain>
    </source>
</reference>
<comment type="caution">
    <text evidence="1">The sequence shown here is derived from an EMBL/GenBank/DDBJ whole genome shotgun (WGS) entry which is preliminary data.</text>
</comment>
<evidence type="ECO:0000313" key="1">
    <source>
        <dbReference type="EMBL" id="GAH08706.1"/>
    </source>
</evidence>
<sequence length="134" mass="15708">MSEKRSKSELIERVWKIRDIIQDLEDIKDDIIEYLRKEGDFDENAENIWISDAKEFYYNVVGAWEMLRATAEGKEKYLDSSKGYLYAGKSRLAQSISELKTFNDKMAEKLILKAEKAFNKCWEAFNSEYAVLTP</sequence>
<protein>
    <submittedName>
        <fullName evidence="1">Uncharacterized protein</fullName>
    </submittedName>
</protein>
<dbReference type="AlphaFoldDB" id="X1CJY5"/>
<dbReference type="EMBL" id="BART01029605">
    <property type="protein sequence ID" value="GAH08706.1"/>
    <property type="molecule type" value="Genomic_DNA"/>
</dbReference>
<accession>X1CJY5</accession>
<name>X1CJY5_9ZZZZ</name>
<proteinExistence type="predicted"/>